<dbReference type="BioCyc" id="PMAR59922:G1G80-2051-MONOMER"/>
<feature type="binding site" evidence="4 6">
    <location>
        <position position="339"/>
    </location>
    <ligand>
        <name>substrate</name>
    </ligand>
</feature>
<dbReference type="FunFam" id="3.20.20.10:FF:000002">
    <property type="entry name" value="Alanine racemase"/>
    <property type="match status" value="1"/>
</dbReference>
<feature type="modified residue" description="N6-(pyridoxal phosphate)lysine" evidence="4 5">
    <location>
        <position position="60"/>
    </location>
</feature>
<comment type="cofactor">
    <cofactor evidence="1 4 5">
        <name>pyridoxal 5'-phosphate</name>
        <dbReference type="ChEBI" id="CHEBI:597326"/>
    </cofactor>
</comment>
<feature type="binding site" evidence="4 6">
    <location>
        <position position="159"/>
    </location>
    <ligand>
        <name>substrate</name>
    </ligand>
</feature>
<dbReference type="PANTHER" id="PTHR30511:SF0">
    <property type="entry name" value="ALANINE RACEMASE, CATABOLIC-RELATED"/>
    <property type="match status" value="1"/>
</dbReference>
<dbReference type="SMART" id="SM01005">
    <property type="entry name" value="Ala_racemase_C"/>
    <property type="match status" value="1"/>
</dbReference>
<comment type="function">
    <text evidence="4">Catalyzes the interconversion of L-alanine and D-alanine. May also act on other amino acids.</text>
</comment>
<dbReference type="HOGENOM" id="CLU_028393_2_2_3"/>
<gene>
    <name evidence="9" type="primary">alr</name>
    <name evidence="9" type="ordered locus">P9303_23341</name>
</gene>
<dbReference type="NCBIfam" id="TIGR00492">
    <property type="entry name" value="alr"/>
    <property type="match status" value="1"/>
</dbReference>
<protein>
    <recommendedName>
        <fullName evidence="4">Alanine racemase</fullName>
        <ecNumber evidence="4">5.1.1.1</ecNumber>
    </recommendedName>
</protein>
<name>A2CC59_PROM3</name>
<feature type="domain" description="Alanine racemase C-terminal" evidence="8">
    <location>
        <begin position="270"/>
        <end position="398"/>
    </location>
</feature>
<evidence type="ECO:0000256" key="2">
    <source>
        <dbReference type="ARBA" id="ARBA00022898"/>
    </source>
</evidence>
<dbReference type="GO" id="GO:0030632">
    <property type="term" value="P:D-alanine biosynthetic process"/>
    <property type="evidence" value="ECO:0007669"/>
    <property type="project" value="UniProtKB-UniRule"/>
</dbReference>
<evidence type="ECO:0000313" key="9">
    <source>
        <dbReference type="EMBL" id="ABM79069.1"/>
    </source>
</evidence>
<dbReference type="GO" id="GO:0005829">
    <property type="term" value="C:cytosol"/>
    <property type="evidence" value="ECO:0007669"/>
    <property type="project" value="TreeGrafter"/>
</dbReference>
<dbReference type="AlphaFoldDB" id="A2CC59"/>
<evidence type="ECO:0000256" key="5">
    <source>
        <dbReference type="PIRSR" id="PIRSR600821-50"/>
    </source>
</evidence>
<dbReference type="KEGG" id="pmf:P9303_23341"/>
<dbReference type="STRING" id="59922.P9303_23341"/>
<comment type="catalytic activity">
    <reaction evidence="4">
        <text>L-alanine = D-alanine</text>
        <dbReference type="Rhea" id="RHEA:20249"/>
        <dbReference type="ChEBI" id="CHEBI:57416"/>
        <dbReference type="ChEBI" id="CHEBI:57972"/>
        <dbReference type="EC" id="5.1.1.1"/>
    </reaction>
</comment>
<dbReference type="SUPFAM" id="SSF50621">
    <property type="entry name" value="Alanine racemase C-terminal domain-like"/>
    <property type="match status" value="1"/>
</dbReference>
<dbReference type="Proteomes" id="UP000002274">
    <property type="component" value="Chromosome"/>
</dbReference>
<evidence type="ECO:0000256" key="1">
    <source>
        <dbReference type="ARBA" id="ARBA00001933"/>
    </source>
</evidence>
<evidence type="ECO:0000256" key="3">
    <source>
        <dbReference type="ARBA" id="ARBA00023235"/>
    </source>
</evidence>
<dbReference type="InterPro" id="IPR011079">
    <property type="entry name" value="Ala_racemase_C"/>
</dbReference>
<comment type="pathway">
    <text evidence="4">Amino-acid biosynthesis; D-alanine biosynthesis; D-alanine from L-alanine: step 1/1.</text>
</comment>
<dbReference type="GO" id="GO:0008784">
    <property type="term" value="F:alanine racemase activity"/>
    <property type="evidence" value="ECO:0007669"/>
    <property type="project" value="UniProtKB-UniRule"/>
</dbReference>
<dbReference type="PRINTS" id="PR00992">
    <property type="entry name" value="ALARACEMASE"/>
</dbReference>
<dbReference type="InterPro" id="IPR001608">
    <property type="entry name" value="Ala_racemase_N"/>
</dbReference>
<dbReference type="PANTHER" id="PTHR30511">
    <property type="entry name" value="ALANINE RACEMASE"/>
    <property type="match status" value="1"/>
</dbReference>
<organism evidence="9 10">
    <name type="scientific">Prochlorococcus marinus (strain MIT 9303)</name>
    <dbReference type="NCBI Taxonomy" id="59922"/>
    <lineage>
        <taxon>Bacteria</taxon>
        <taxon>Bacillati</taxon>
        <taxon>Cyanobacteriota</taxon>
        <taxon>Cyanophyceae</taxon>
        <taxon>Synechococcales</taxon>
        <taxon>Prochlorococcaceae</taxon>
        <taxon>Prochlorococcus</taxon>
    </lineage>
</organism>
<proteinExistence type="inferred from homology"/>
<dbReference type="CDD" id="cd00430">
    <property type="entry name" value="PLPDE_III_AR"/>
    <property type="match status" value="1"/>
</dbReference>
<dbReference type="Pfam" id="PF00842">
    <property type="entry name" value="Ala_racemase_C"/>
    <property type="match status" value="1"/>
</dbReference>
<dbReference type="UniPathway" id="UPA00042">
    <property type="reaction ID" value="UER00497"/>
</dbReference>
<feature type="active site" description="Proton acceptor; specific for D-alanine" evidence="4">
    <location>
        <position position="60"/>
    </location>
</feature>
<evidence type="ECO:0000256" key="6">
    <source>
        <dbReference type="PIRSR" id="PIRSR600821-52"/>
    </source>
</evidence>
<evidence type="ECO:0000313" key="10">
    <source>
        <dbReference type="Proteomes" id="UP000002274"/>
    </source>
</evidence>
<dbReference type="PROSITE" id="PS00395">
    <property type="entry name" value="ALANINE_RACEMASE"/>
    <property type="match status" value="1"/>
</dbReference>
<feature type="region of interest" description="Disordered" evidence="7">
    <location>
        <begin position="1"/>
        <end position="24"/>
    </location>
</feature>
<dbReference type="RefSeq" id="WP_011826933.1">
    <property type="nucleotide sequence ID" value="NC_008820.1"/>
</dbReference>
<keyword evidence="2 4" id="KW-0663">Pyridoxal phosphate</keyword>
<dbReference type="InterPro" id="IPR000821">
    <property type="entry name" value="Ala_racemase"/>
</dbReference>
<dbReference type="Gene3D" id="3.20.20.10">
    <property type="entry name" value="Alanine racemase"/>
    <property type="match status" value="1"/>
</dbReference>
<sequence length="398" mass="43168">MRDLIAPHGDLPRSKNPEQMAKADPRQRAWVEVNPAAVEANCRSLRRHLCESCALMAVVKADGYGHGAVTVARAALQGGAKSLGVATLQEGIELRQAGHNAPVLVLGNLTHSEDLKACLHWQLMPTLSSMREVLLCQNLADGSGRQFRIQLKIDTGMTRLGCELKEAPRLVEAIDHLNQLELKGIYSHLALADGDLQGEAAMVTDQQQQHFEAVLRTLPEQHNGFMRHLANSAGTLRDRGLHYDMVRVGLALYGHSPNLQLQGKVDLQPALSVKARVTLIRDVPAGVGVSYGHRFTTRRPSRLAVVGIGYADGVSRSLSGQISAIAEGQLLPQVGAITMDQLVLDATNHPDLEVGSIVTLLGQDGDACITPQQWSDLSGSIPWEVLCSFKHRLPRLVV</sequence>
<evidence type="ECO:0000259" key="8">
    <source>
        <dbReference type="SMART" id="SM01005"/>
    </source>
</evidence>
<reference evidence="9 10" key="1">
    <citation type="journal article" date="2007" name="PLoS Genet.">
        <title>Patterns and implications of gene gain and loss in the evolution of Prochlorococcus.</title>
        <authorList>
            <person name="Kettler G.C."/>
            <person name="Martiny A.C."/>
            <person name="Huang K."/>
            <person name="Zucker J."/>
            <person name="Coleman M.L."/>
            <person name="Rodrigue S."/>
            <person name="Chen F."/>
            <person name="Lapidus A."/>
            <person name="Ferriera S."/>
            <person name="Johnson J."/>
            <person name="Steglich C."/>
            <person name="Church G.M."/>
            <person name="Richardson P."/>
            <person name="Chisholm S.W."/>
        </authorList>
    </citation>
    <scope>NUCLEOTIDE SEQUENCE [LARGE SCALE GENOMIC DNA]</scope>
    <source>
        <strain evidence="9 10">MIT 9303</strain>
    </source>
</reference>
<dbReference type="EC" id="5.1.1.1" evidence="4"/>
<dbReference type="InterPro" id="IPR020622">
    <property type="entry name" value="Ala_racemase_pyridoxalP-BS"/>
</dbReference>
<evidence type="ECO:0000256" key="7">
    <source>
        <dbReference type="SAM" id="MobiDB-lite"/>
    </source>
</evidence>
<dbReference type="EMBL" id="CP000554">
    <property type="protein sequence ID" value="ABM79069.1"/>
    <property type="molecule type" value="Genomic_DNA"/>
</dbReference>
<dbReference type="InterPro" id="IPR029066">
    <property type="entry name" value="PLP-binding_barrel"/>
</dbReference>
<comment type="similarity">
    <text evidence="4">Belongs to the alanine racemase family.</text>
</comment>
<dbReference type="GO" id="GO:0030170">
    <property type="term" value="F:pyridoxal phosphate binding"/>
    <property type="evidence" value="ECO:0007669"/>
    <property type="project" value="UniProtKB-UniRule"/>
</dbReference>
<evidence type="ECO:0000256" key="4">
    <source>
        <dbReference type="HAMAP-Rule" id="MF_01201"/>
    </source>
</evidence>
<dbReference type="HAMAP" id="MF_01201">
    <property type="entry name" value="Ala_racemase"/>
    <property type="match status" value="1"/>
</dbReference>
<keyword evidence="3 4" id="KW-0413">Isomerase</keyword>
<dbReference type="Gene3D" id="2.40.37.10">
    <property type="entry name" value="Lyase, Ornithine Decarboxylase, Chain A, domain 1"/>
    <property type="match status" value="1"/>
</dbReference>
<dbReference type="InterPro" id="IPR009006">
    <property type="entry name" value="Ala_racemase/Decarboxylase_C"/>
</dbReference>
<accession>A2CC59</accession>
<dbReference type="Pfam" id="PF01168">
    <property type="entry name" value="Ala_racemase_N"/>
    <property type="match status" value="1"/>
</dbReference>
<feature type="active site" description="Proton acceptor; specific for L-alanine" evidence="4">
    <location>
        <position position="291"/>
    </location>
</feature>
<dbReference type="SUPFAM" id="SSF51419">
    <property type="entry name" value="PLP-binding barrel"/>
    <property type="match status" value="1"/>
</dbReference>